<dbReference type="Proteomes" id="UP000219252">
    <property type="component" value="Unassembled WGS sequence"/>
</dbReference>
<dbReference type="InterPro" id="IPR055733">
    <property type="entry name" value="DUF7309"/>
</dbReference>
<dbReference type="RefSeq" id="WP_170949481.1">
    <property type="nucleotide sequence ID" value="NZ_OBQC01000008.1"/>
</dbReference>
<evidence type="ECO:0000259" key="2">
    <source>
        <dbReference type="Pfam" id="PF22007"/>
    </source>
</evidence>
<sequence length="515" mass="59815">MGNIIQLEIVLQDFESEVNRVLEIDEHMTFEQLFDAIDILFDLSDLQSYLFHIKRSKGLLNDTYIGVDLDGTFFVDEDEILEDENEDLCDYLINEMDYAELTIGDDDLSFLITVKKRISPKKTINYPRCIAGIGYIDQPGITINLKEISEDLSFLPFIDDEMIDELFGDEFENLEHELQKAVQIPTNWNDLFDVADELKQLKPWEYLKDYQVIVVEHPETEIMLFISVLGAGGQEFGLAIYTGESGRKALENIYLDNITEDYYFDIQSLNVSYVNRDELSNEDYNLIKSQGLSYRGKKNWIQFRSYIPGKFPWIPDGFETELLLYAMKETIEVINECKNGWTVPDLPIGDYYFRQKIIVKGQMELNEQIISFNSVEDEGFYPVFIEISEFEVKQLAKKKVNNQEIEFDAFYLPQAIQAEAGERPYYPLMILTIDRHSELVIHEELIPLQKIPPIVQAAFFETLKALPTLPRKVIVSKEIYSYIATLAKNLNIQVVEDKLKAIPTFRSYLRGHEIL</sequence>
<dbReference type="Pfam" id="PF07929">
    <property type="entry name" value="PRiA4_ORF3"/>
    <property type="match status" value="1"/>
</dbReference>
<keyword evidence="5" id="KW-1185">Reference proteome</keyword>
<gene>
    <name evidence="4" type="ORF">SAMN05877842_10891</name>
</gene>
<dbReference type="EMBL" id="OBQC01000008">
    <property type="protein sequence ID" value="SOC40623.1"/>
    <property type="molecule type" value="Genomic_DNA"/>
</dbReference>
<organism evidence="4 5">
    <name type="scientific">Ureibacillus acetophenoni</name>
    <dbReference type="NCBI Taxonomy" id="614649"/>
    <lineage>
        <taxon>Bacteria</taxon>
        <taxon>Bacillati</taxon>
        <taxon>Bacillota</taxon>
        <taxon>Bacilli</taxon>
        <taxon>Bacillales</taxon>
        <taxon>Caryophanaceae</taxon>
        <taxon>Ureibacillus</taxon>
    </lineage>
</organism>
<dbReference type="InterPro" id="IPR012912">
    <property type="entry name" value="Plasmid_pRiA4b_Orf3-like"/>
</dbReference>
<evidence type="ECO:0000259" key="1">
    <source>
        <dbReference type="Pfam" id="PF07929"/>
    </source>
</evidence>
<evidence type="ECO:0000259" key="3">
    <source>
        <dbReference type="Pfam" id="PF23988"/>
    </source>
</evidence>
<dbReference type="InterPro" id="IPR054216">
    <property type="entry name" value="DUF6930"/>
</dbReference>
<evidence type="ECO:0000313" key="4">
    <source>
        <dbReference type="EMBL" id="SOC40623.1"/>
    </source>
</evidence>
<dbReference type="AlphaFoldDB" id="A0A285UFS5"/>
<feature type="domain" description="DUF7309" evidence="3">
    <location>
        <begin position="188"/>
        <end position="340"/>
    </location>
</feature>
<dbReference type="SUPFAM" id="SSF159941">
    <property type="entry name" value="MM3350-like"/>
    <property type="match status" value="1"/>
</dbReference>
<evidence type="ECO:0000313" key="5">
    <source>
        <dbReference type="Proteomes" id="UP000219252"/>
    </source>
</evidence>
<protein>
    <submittedName>
        <fullName evidence="4">PRiA4b ORF-3-like protein</fullName>
    </submittedName>
</protein>
<dbReference type="InterPro" id="IPR024047">
    <property type="entry name" value="MM3350-like_sf"/>
</dbReference>
<dbReference type="Gene3D" id="3.10.290.30">
    <property type="entry name" value="MM3350-like"/>
    <property type="match status" value="1"/>
</dbReference>
<dbReference type="Pfam" id="PF22007">
    <property type="entry name" value="DUF6930"/>
    <property type="match status" value="1"/>
</dbReference>
<feature type="domain" description="Plasmid pRiA4b Orf3-like" evidence="1">
    <location>
        <begin position="4"/>
        <end position="134"/>
    </location>
</feature>
<feature type="domain" description="DUF6930" evidence="2">
    <location>
        <begin position="392"/>
        <end position="509"/>
    </location>
</feature>
<reference evidence="5" key="1">
    <citation type="submission" date="2017-08" db="EMBL/GenBank/DDBJ databases">
        <authorList>
            <person name="Varghese N."/>
            <person name="Submissions S."/>
        </authorList>
    </citation>
    <scope>NUCLEOTIDE SEQUENCE [LARGE SCALE GENOMIC DNA]</scope>
    <source>
        <strain evidence="5">JC23</strain>
    </source>
</reference>
<dbReference type="Pfam" id="PF23988">
    <property type="entry name" value="DUF7309"/>
    <property type="match status" value="1"/>
</dbReference>
<accession>A0A285UFS5</accession>
<proteinExistence type="predicted"/>
<name>A0A285UFS5_9BACL</name>